<gene>
    <name evidence="2" type="ORF">NHN17_09320</name>
</gene>
<feature type="domain" description="NAD-dependent epimerase/dehydratase" evidence="1">
    <location>
        <begin position="94"/>
        <end position="182"/>
    </location>
</feature>
<dbReference type="InterPro" id="IPR051783">
    <property type="entry name" value="NAD(P)-dependent_oxidoreduct"/>
</dbReference>
<dbReference type="CDD" id="cd05266">
    <property type="entry name" value="SDR_a4"/>
    <property type="match status" value="1"/>
</dbReference>
<protein>
    <submittedName>
        <fullName evidence="2">SDR family oxidoreductase</fullName>
    </submittedName>
</protein>
<dbReference type="EMBL" id="JANEYT010000016">
    <property type="protein sequence ID" value="MCQ1058258.1"/>
    <property type="molecule type" value="Genomic_DNA"/>
</dbReference>
<dbReference type="RefSeq" id="WP_255042089.1">
    <property type="nucleotide sequence ID" value="NZ_JANEYT010000016.1"/>
</dbReference>
<dbReference type="Proteomes" id="UP001524460">
    <property type="component" value="Unassembled WGS sequence"/>
</dbReference>
<reference evidence="2 3" key="1">
    <citation type="submission" date="2022-07" db="EMBL/GenBank/DDBJ databases">
        <title>Photobacterium pectinilyticum sp. nov., a marine bacterium isolated from surface seawater of Qingdao offshore.</title>
        <authorList>
            <person name="Wang X."/>
        </authorList>
    </citation>
    <scope>NUCLEOTIDE SEQUENCE [LARGE SCALE GENOMIC DNA]</scope>
    <source>
        <strain evidence="2 3">ZSDE20</strain>
    </source>
</reference>
<sequence>MKHRKINKISICGCGWLGLPLAKHFVSSGVETWGSKQDPEKAKTLAESGIRGVALSLPQSLNEPAILSPQIKQFFNTDLLVINVPPGRNEGAADDLIAKIKQLSETARALGCQKVLFISTTAVYGACEGVVEEVTEPCPNTLSGKAHLEIEQYLLAEWGREVVVLRLAGLIGPNRHPVRFLSGRQGIENGQDRVNLIHLDDCIAAISQLVHQWSPHQVLHLASSQHPTREEYYSKMAQLAGLPLPVFTASLDRNSKVINAEKTCQWLSIELAHDSLLSAPPEL</sequence>
<accession>A0ABT1N0K7</accession>
<dbReference type="PANTHER" id="PTHR48079">
    <property type="entry name" value="PROTEIN YEEZ"/>
    <property type="match status" value="1"/>
</dbReference>
<keyword evidence="3" id="KW-1185">Reference proteome</keyword>
<organism evidence="2 3">
    <name type="scientific">Photobacterium pectinilyticum</name>
    <dbReference type="NCBI Taxonomy" id="2906793"/>
    <lineage>
        <taxon>Bacteria</taxon>
        <taxon>Pseudomonadati</taxon>
        <taxon>Pseudomonadota</taxon>
        <taxon>Gammaproteobacteria</taxon>
        <taxon>Vibrionales</taxon>
        <taxon>Vibrionaceae</taxon>
        <taxon>Photobacterium</taxon>
    </lineage>
</organism>
<dbReference type="Pfam" id="PF01370">
    <property type="entry name" value="Epimerase"/>
    <property type="match status" value="1"/>
</dbReference>
<proteinExistence type="predicted"/>
<evidence type="ECO:0000313" key="3">
    <source>
        <dbReference type="Proteomes" id="UP001524460"/>
    </source>
</evidence>
<dbReference type="Gene3D" id="3.40.50.720">
    <property type="entry name" value="NAD(P)-binding Rossmann-like Domain"/>
    <property type="match status" value="1"/>
</dbReference>
<dbReference type="InterPro" id="IPR001509">
    <property type="entry name" value="Epimerase_deHydtase"/>
</dbReference>
<dbReference type="SUPFAM" id="SSF51735">
    <property type="entry name" value="NAD(P)-binding Rossmann-fold domains"/>
    <property type="match status" value="1"/>
</dbReference>
<evidence type="ECO:0000259" key="1">
    <source>
        <dbReference type="Pfam" id="PF01370"/>
    </source>
</evidence>
<evidence type="ECO:0000313" key="2">
    <source>
        <dbReference type="EMBL" id="MCQ1058258.1"/>
    </source>
</evidence>
<dbReference type="InterPro" id="IPR036291">
    <property type="entry name" value="NAD(P)-bd_dom_sf"/>
</dbReference>
<comment type="caution">
    <text evidence="2">The sequence shown here is derived from an EMBL/GenBank/DDBJ whole genome shotgun (WGS) entry which is preliminary data.</text>
</comment>
<name>A0ABT1N0K7_9GAMM</name>
<dbReference type="PANTHER" id="PTHR48079:SF6">
    <property type="entry name" value="NAD(P)-BINDING DOMAIN-CONTAINING PROTEIN-RELATED"/>
    <property type="match status" value="1"/>
</dbReference>